<evidence type="ECO:0000313" key="2">
    <source>
        <dbReference type="Proteomes" id="UP000243459"/>
    </source>
</evidence>
<dbReference type="Proteomes" id="UP000243459">
    <property type="component" value="Chromosome 5"/>
</dbReference>
<gene>
    <name evidence="1" type="ORF">A4U43_C05F20090</name>
</gene>
<accession>A0A5P1ET52</accession>
<dbReference type="EMBL" id="CM007385">
    <property type="protein sequence ID" value="ONK69172.1"/>
    <property type="molecule type" value="Genomic_DNA"/>
</dbReference>
<evidence type="ECO:0000313" key="1">
    <source>
        <dbReference type="EMBL" id="ONK69172.1"/>
    </source>
</evidence>
<dbReference type="Gramene" id="ONK69172">
    <property type="protein sequence ID" value="ONK69172"/>
    <property type="gene ID" value="A4U43_C05F20090"/>
</dbReference>
<proteinExistence type="predicted"/>
<dbReference type="OMA" id="CSSYEVW"/>
<name>A0A5P1ET52_ASPOF</name>
<reference evidence="2" key="1">
    <citation type="journal article" date="2017" name="Nat. Commun.">
        <title>The asparagus genome sheds light on the origin and evolution of a young Y chromosome.</title>
        <authorList>
            <person name="Harkess A."/>
            <person name="Zhou J."/>
            <person name="Xu C."/>
            <person name="Bowers J.E."/>
            <person name="Van der Hulst R."/>
            <person name="Ayyampalayam S."/>
            <person name="Mercati F."/>
            <person name="Riccardi P."/>
            <person name="McKain M.R."/>
            <person name="Kakrana A."/>
            <person name="Tang H."/>
            <person name="Ray J."/>
            <person name="Groenendijk J."/>
            <person name="Arikit S."/>
            <person name="Mathioni S.M."/>
            <person name="Nakano M."/>
            <person name="Shan H."/>
            <person name="Telgmann-Rauber A."/>
            <person name="Kanno A."/>
            <person name="Yue Z."/>
            <person name="Chen H."/>
            <person name="Li W."/>
            <person name="Chen Y."/>
            <person name="Xu X."/>
            <person name="Zhang Y."/>
            <person name="Luo S."/>
            <person name="Chen H."/>
            <person name="Gao J."/>
            <person name="Mao Z."/>
            <person name="Pires J.C."/>
            <person name="Luo M."/>
            <person name="Kudrna D."/>
            <person name="Wing R.A."/>
            <person name="Meyers B.C."/>
            <person name="Yi K."/>
            <person name="Kong H."/>
            <person name="Lavrijsen P."/>
            <person name="Sunseri F."/>
            <person name="Falavigna A."/>
            <person name="Ye Y."/>
            <person name="Leebens-Mack J.H."/>
            <person name="Chen G."/>
        </authorList>
    </citation>
    <scope>NUCLEOTIDE SEQUENCE [LARGE SCALE GENOMIC DNA]</scope>
    <source>
        <strain evidence="2">cv. DH0086</strain>
    </source>
</reference>
<organism evidence="1 2">
    <name type="scientific">Asparagus officinalis</name>
    <name type="common">Garden asparagus</name>
    <dbReference type="NCBI Taxonomy" id="4686"/>
    <lineage>
        <taxon>Eukaryota</taxon>
        <taxon>Viridiplantae</taxon>
        <taxon>Streptophyta</taxon>
        <taxon>Embryophyta</taxon>
        <taxon>Tracheophyta</taxon>
        <taxon>Spermatophyta</taxon>
        <taxon>Magnoliopsida</taxon>
        <taxon>Liliopsida</taxon>
        <taxon>Asparagales</taxon>
        <taxon>Asparagaceae</taxon>
        <taxon>Asparagoideae</taxon>
        <taxon>Asparagus</taxon>
    </lineage>
</organism>
<protein>
    <submittedName>
        <fullName evidence="1">Uncharacterized protein</fullName>
    </submittedName>
</protein>
<sequence>MKVLKENPSQVEPKYLVGDRFVTLREKQSSHKDEIFKLSKVVKRLFGESEGKSVGDDKGGGSSNPVYLKDLLREFKGNLYVPEEVFRANLSEEEEFERDLKELPVMSFEDFQKHLKADKIKLLTSRSMAGVSPQIGFRDFVVELKDIIGDKTLQKTKWSIRLTASQAREVLEEYRGPQYEIEKHTMVSCNFLFFALKCSSYEVWL</sequence>
<dbReference type="AlphaFoldDB" id="A0A5P1ET52"/>
<keyword evidence="2" id="KW-1185">Reference proteome</keyword>